<dbReference type="Gramene" id="Zm00001eb081250_T001">
    <property type="protein sequence ID" value="Zm00001eb081250_P001"/>
    <property type="gene ID" value="Zm00001eb081250"/>
</dbReference>
<dbReference type="EnsemblPlants" id="Zm00001eb081250_T001">
    <property type="protein sequence ID" value="Zm00001eb081250_P001"/>
    <property type="gene ID" value="Zm00001eb081250"/>
</dbReference>
<dbReference type="AlphaFoldDB" id="A0A804MFD0"/>
<proteinExistence type="evidence at protein level"/>
<dbReference type="FunCoup" id="A0A804MFD0">
    <property type="interactions" value="1164"/>
</dbReference>
<reference evidence="1" key="2">
    <citation type="submission" date="2019-07" db="EMBL/GenBank/DDBJ databases">
        <authorList>
            <person name="Seetharam A."/>
            <person name="Woodhouse M."/>
            <person name="Cannon E."/>
        </authorList>
    </citation>
    <scope>NUCLEOTIDE SEQUENCE [LARGE SCALE GENOMIC DNA]</scope>
    <source>
        <strain evidence="1">cv. B73</strain>
    </source>
</reference>
<accession>A0A804MFD0</accession>
<dbReference type="InParanoid" id="A0A804MFD0"/>
<sequence length="477" mass="54293">MRRKASGFWNLEPNAAFPNWGHTLTSASFLFYFRSPPFSVCYFASLEQNLKQLEAKPRYCEKRKRGGRGGAAMEALLELEKMQRVLSLMSSRGLSHTDSSCGGAAADRFLAQFLLFMVQPFDSLTLENKFLLISELLRKATPNTLEEVQHLTHLEGSANKDICSGGSLQPIKKFKMHAEKSTVQAMPMVGFDAMARAKSTLEDFCRSYFMFHGLDVNKPQAIFKYLPVLSFTESYIYQLDASNEDCLHVVPDDNTSKVLGKKEESLNETSLSQMIEPLEGLLQCQGLMTDRLRTELKSGIQYWSLERKLCQALLRNEKISIEDVMMAIHLKSFDYRVLNLLMFQLTGQHVNELHMDFLSVSEFLVEISDDLYDYEDDVMNNTFNILRMFAAIYGPLEAPNMLAKCIGEAEEKYESFSKKLDPSLSGSYWRRCEEATKEGGKTSGHAYGTWNIPRVISNEDAFRRERRSKHDACAVIT</sequence>
<dbReference type="PANTHER" id="PTHR35754">
    <property type="entry name" value="ATP SYNTHASE SUBUNIT B"/>
    <property type="match status" value="1"/>
</dbReference>
<dbReference type="PANTHER" id="PTHR35754:SF2">
    <property type="entry name" value="ATP SYNTHASE SUBUNIT B"/>
    <property type="match status" value="1"/>
</dbReference>
<keyword evidence="2" id="KW-1185">Reference proteome</keyword>
<evidence type="ECO:0000313" key="1">
    <source>
        <dbReference type="EnsemblPlants" id="Zm00001eb081250_P001"/>
    </source>
</evidence>
<name>A0A804MFD0_MAIZE</name>
<reference evidence="2" key="1">
    <citation type="submission" date="2015-12" db="EMBL/GenBank/DDBJ databases">
        <title>Update maize B73 reference genome by single molecule sequencing technologies.</title>
        <authorList>
            <consortium name="Maize Genome Sequencing Project"/>
            <person name="Ware D."/>
        </authorList>
    </citation>
    <scope>NUCLEOTIDE SEQUENCE [LARGE SCALE GENOMIC DNA]</scope>
    <source>
        <strain evidence="2">cv. B73</strain>
    </source>
</reference>
<organism evidence="1 2">
    <name type="scientific">Zea mays</name>
    <name type="common">Maize</name>
    <dbReference type="NCBI Taxonomy" id="4577"/>
    <lineage>
        <taxon>Eukaryota</taxon>
        <taxon>Viridiplantae</taxon>
        <taxon>Streptophyta</taxon>
        <taxon>Embryophyta</taxon>
        <taxon>Tracheophyta</taxon>
        <taxon>Spermatophyta</taxon>
        <taxon>Magnoliopsida</taxon>
        <taxon>Liliopsida</taxon>
        <taxon>Poales</taxon>
        <taxon>Poaceae</taxon>
        <taxon>PACMAD clade</taxon>
        <taxon>Panicoideae</taxon>
        <taxon>Andropogonodae</taxon>
        <taxon>Andropogoneae</taxon>
        <taxon>Tripsacinae</taxon>
        <taxon>Zea</taxon>
    </lineage>
</organism>
<keyword evidence="3" id="KW-1267">Proteomics identification</keyword>
<protein>
    <submittedName>
        <fullName evidence="1">Uncharacterized protein</fullName>
    </submittedName>
</protein>
<evidence type="ECO:0000313" key="2">
    <source>
        <dbReference type="Proteomes" id="UP000007305"/>
    </source>
</evidence>
<reference evidence="1" key="3">
    <citation type="submission" date="2021-05" db="UniProtKB">
        <authorList>
            <consortium name="EnsemblPlants"/>
        </authorList>
    </citation>
    <scope>IDENTIFICATION</scope>
    <source>
        <strain evidence="1">cv. B73</strain>
    </source>
</reference>
<evidence type="ECO:0007829" key="3">
    <source>
        <dbReference type="PeptideAtlas" id="A0A804MFD0"/>
    </source>
</evidence>
<dbReference type="Proteomes" id="UP000007305">
    <property type="component" value="Chromosome 2"/>
</dbReference>